<dbReference type="PANTHER" id="PTHR30244:SF34">
    <property type="entry name" value="DTDP-4-AMINO-4,6-DIDEOXYGALACTOSE TRANSAMINASE"/>
    <property type="match status" value="1"/>
</dbReference>
<dbReference type="SUPFAM" id="SSF53383">
    <property type="entry name" value="PLP-dependent transferases"/>
    <property type="match status" value="1"/>
</dbReference>
<keyword evidence="3 4" id="KW-0663">Pyridoxal phosphate</keyword>
<evidence type="ECO:0000313" key="5">
    <source>
        <dbReference type="EMBL" id="NEN22559.1"/>
    </source>
</evidence>
<name>A0A7K3WLN6_9FLAO</name>
<dbReference type="GO" id="GO:0030170">
    <property type="term" value="F:pyridoxal phosphate binding"/>
    <property type="evidence" value="ECO:0007669"/>
    <property type="project" value="TreeGrafter"/>
</dbReference>
<feature type="active site" description="Proton acceptor" evidence="2">
    <location>
        <position position="154"/>
    </location>
</feature>
<accession>A0A7K3WLN6</accession>
<evidence type="ECO:0000256" key="4">
    <source>
        <dbReference type="RuleBase" id="RU004508"/>
    </source>
</evidence>
<gene>
    <name evidence="5" type="ORF">G3O08_03450</name>
</gene>
<keyword evidence="5" id="KW-0808">Transferase</keyword>
<dbReference type="InterPro" id="IPR000653">
    <property type="entry name" value="DegT/StrS_aminotransferase"/>
</dbReference>
<protein>
    <submittedName>
        <fullName evidence="5">DegT/DnrJ/EryC1/StrS aminotransferase family protein</fullName>
    </submittedName>
</protein>
<evidence type="ECO:0000256" key="1">
    <source>
        <dbReference type="ARBA" id="ARBA00037999"/>
    </source>
</evidence>
<keyword evidence="5" id="KW-0032">Aminotransferase</keyword>
<organism evidence="5 6">
    <name type="scientific">Cryomorpha ignava</name>
    <dbReference type="NCBI Taxonomy" id="101383"/>
    <lineage>
        <taxon>Bacteria</taxon>
        <taxon>Pseudomonadati</taxon>
        <taxon>Bacteroidota</taxon>
        <taxon>Flavobacteriia</taxon>
        <taxon>Flavobacteriales</taxon>
        <taxon>Cryomorphaceae</taxon>
        <taxon>Cryomorpha</taxon>
    </lineage>
</organism>
<keyword evidence="6" id="KW-1185">Reference proteome</keyword>
<proteinExistence type="inferred from homology"/>
<dbReference type="InterPro" id="IPR015421">
    <property type="entry name" value="PyrdxlP-dep_Trfase_major"/>
</dbReference>
<dbReference type="Gene3D" id="3.90.1150.10">
    <property type="entry name" value="Aspartate Aminotransferase, domain 1"/>
    <property type="match status" value="1"/>
</dbReference>
<feature type="modified residue" description="N6-(pyridoxal phosphate)lysine" evidence="3">
    <location>
        <position position="154"/>
    </location>
</feature>
<comment type="similarity">
    <text evidence="1 4">Belongs to the DegT/DnrJ/EryC1 family.</text>
</comment>
<dbReference type="PANTHER" id="PTHR30244">
    <property type="entry name" value="TRANSAMINASE"/>
    <property type="match status" value="1"/>
</dbReference>
<dbReference type="PIRSF" id="PIRSF000390">
    <property type="entry name" value="PLP_StrS"/>
    <property type="match status" value="1"/>
</dbReference>
<dbReference type="GO" id="GO:0008483">
    <property type="term" value="F:transaminase activity"/>
    <property type="evidence" value="ECO:0007669"/>
    <property type="project" value="UniProtKB-KW"/>
</dbReference>
<evidence type="ECO:0000313" key="6">
    <source>
        <dbReference type="Proteomes" id="UP000486602"/>
    </source>
</evidence>
<dbReference type="InterPro" id="IPR015422">
    <property type="entry name" value="PyrdxlP-dep_Trfase_small"/>
</dbReference>
<dbReference type="Gene3D" id="3.40.640.10">
    <property type="entry name" value="Type I PLP-dependent aspartate aminotransferase-like (Major domain)"/>
    <property type="match status" value="1"/>
</dbReference>
<evidence type="ECO:0000256" key="2">
    <source>
        <dbReference type="PIRSR" id="PIRSR000390-1"/>
    </source>
</evidence>
<dbReference type="Pfam" id="PF01041">
    <property type="entry name" value="DegT_DnrJ_EryC1"/>
    <property type="match status" value="2"/>
</dbReference>
<dbReference type="AlphaFoldDB" id="A0A7K3WLN6"/>
<dbReference type="RefSeq" id="WP_163283283.1">
    <property type="nucleotide sequence ID" value="NZ_JAAGVY010000003.1"/>
</dbReference>
<dbReference type="Proteomes" id="UP000486602">
    <property type="component" value="Unassembled WGS sequence"/>
</dbReference>
<evidence type="ECO:0000256" key="3">
    <source>
        <dbReference type="PIRSR" id="PIRSR000390-2"/>
    </source>
</evidence>
<dbReference type="EMBL" id="JAAGVY010000003">
    <property type="protein sequence ID" value="NEN22559.1"/>
    <property type="molecule type" value="Genomic_DNA"/>
</dbReference>
<dbReference type="GO" id="GO:0000271">
    <property type="term" value="P:polysaccharide biosynthetic process"/>
    <property type="evidence" value="ECO:0007669"/>
    <property type="project" value="TreeGrafter"/>
</dbReference>
<dbReference type="InterPro" id="IPR015424">
    <property type="entry name" value="PyrdxlP-dep_Trfase"/>
</dbReference>
<reference evidence="5 6" key="1">
    <citation type="submission" date="2020-02" db="EMBL/GenBank/DDBJ databases">
        <title>Out from the shadows clarifying the taxonomy of the family Cryomorphaceae and related taxa by utilizing the GTDB taxonomic framework.</title>
        <authorList>
            <person name="Bowman J.P."/>
        </authorList>
    </citation>
    <scope>NUCLEOTIDE SEQUENCE [LARGE SCALE GENOMIC DNA]</scope>
    <source>
        <strain evidence="5 6">QSSC 1-22</strain>
    </source>
</reference>
<comment type="caution">
    <text evidence="5">The sequence shown here is derived from an EMBL/GenBank/DDBJ whole genome shotgun (WGS) entry which is preliminary data.</text>
</comment>
<sequence length="382" mass="43050">METENTYKNEIASFLGCDSNQLFLFWKGRVGLYTALKACGVRKGDEVIVQAFTCVVVPNSIIYTGAAPIYVDIERHSFNASFEDIEEKVTDKTKVIITQNTYGLSSSVKRISEYCAENGIICIEDCTHGFGGMHDGKSNGSYADFAFYSTQWNKPFSTGIGGILRVNNLKYLPEIQELERSAITPTTREKHMLNALIKARRYFLNDISYWLLLKLYRQLTAWKIVVGSSSPEEIEAPEIPEAFLKKGCNTQHREGIRSLKRLAVVLKRRKANALAISAFLKSHGKTYVSSDLQANHSFLIYPILVTNRAEFMNLAENAGLPMGDWFVSPLHPVTANFNLWGLNCEDFPVATKISSQIINIPLDRKSLKKYFGFLDANQHFIL</sequence>